<comment type="caution">
    <text evidence="1">The sequence shown here is derived from an EMBL/GenBank/DDBJ whole genome shotgun (WGS) entry which is preliminary data.</text>
</comment>
<proteinExistence type="predicted"/>
<dbReference type="EMBL" id="VSRR010010878">
    <property type="protein sequence ID" value="MPC52435.1"/>
    <property type="molecule type" value="Genomic_DNA"/>
</dbReference>
<dbReference type="AlphaFoldDB" id="A0A5B7G4V5"/>
<keyword evidence="2" id="KW-1185">Reference proteome</keyword>
<evidence type="ECO:0000313" key="2">
    <source>
        <dbReference type="Proteomes" id="UP000324222"/>
    </source>
</evidence>
<name>A0A5B7G4V5_PORTR</name>
<sequence>MQRNLQWMSDYGRDLSEGGLIHFRPNEMRSRDFDANEAACNFGESSTQEPLTAMAVYEPHPFIER</sequence>
<gene>
    <name evidence="1" type="ORF">E2C01_046304</name>
</gene>
<organism evidence="1 2">
    <name type="scientific">Portunus trituberculatus</name>
    <name type="common">Swimming crab</name>
    <name type="synonym">Neptunus trituberculatus</name>
    <dbReference type="NCBI Taxonomy" id="210409"/>
    <lineage>
        <taxon>Eukaryota</taxon>
        <taxon>Metazoa</taxon>
        <taxon>Ecdysozoa</taxon>
        <taxon>Arthropoda</taxon>
        <taxon>Crustacea</taxon>
        <taxon>Multicrustacea</taxon>
        <taxon>Malacostraca</taxon>
        <taxon>Eumalacostraca</taxon>
        <taxon>Eucarida</taxon>
        <taxon>Decapoda</taxon>
        <taxon>Pleocyemata</taxon>
        <taxon>Brachyura</taxon>
        <taxon>Eubrachyura</taxon>
        <taxon>Portunoidea</taxon>
        <taxon>Portunidae</taxon>
        <taxon>Portuninae</taxon>
        <taxon>Portunus</taxon>
    </lineage>
</organism>
<reference evidence="1 2" key="1">
    <citation type="submission" date="2019-05" db="EMBL/GenBank/DDBJ databases">
        <title>Another draft genome of Portunus trituberculatus and its Hox gene families provides insights of decapod evolution.</title>
        <authorList>
            <person name="Jeong J.-H."/>
            <person name="Song I."/>
            <person name="Kim S."/>
            <person name="Choi T."/>
            <person name="Kim D."/>
            <person name="Ryu S."/>
            <person name="Kim W."/>
        </authorList>
    </citation>
    <scope>NUCLEOTIDE SEQUENCE [LARGE SCALE GENOMIC DNA]</scope>
    <source>
        <tissue evidence="1">Muscle</tissue>
    </source>
</reference>
<dbReference type="Proteomes" id="UP000324222">
    <property type="component" value="Unassembled WGS sequence"/>
</dbReference>
<accession>A0A5B7G4V5</accession>
<evidence type="ECO:0000313" key="1">
    <source>
        <dbReference type="EMBL" id="MPC52435.1"/>
    </source>
</evidence>
<protein>
    <submittedName>
        <fullName evidence="1">Uncharacterized protein</fullName>
    </submittedName>
</protein>